<evidence type="ECO:0000313" key="4">
    <source>
        <dbReference type="Proteomes" id="UP001179121"/>
    </source>
</evidence>
<proteinExistence type="predicted"/>
<keyword evidence="4" id="KW-1185">Reference proteome</keyword>
<dbReference type="AlphaFoldDB" id="A0AA86N050"/>
<dbReference type="Pfam" id="PF01734">
    <property type="entry name" value="Patatin"/>
    <property type="match status" value="1"/>
</dbReference>
<dbReference type="Proteomes" id="UP001179121">
    <property type="component" value="Chromosome"/>
</dbReference>
<dbReference type="InterPro" id="IPR002641">
    <property type="entry name" value="PNPLA_dom"/>
</dbReference>
<accession>A0AA86N050</accession>
<protein>
    <submittedName>
        <fullName evidence="3">Patatin-like phospholipase family protein</fullName>
    </submittedName>
</protein>
<dbReference type="PROSITE" id="PS51257">
    <property type="entry name" value="PROKAR_LIPOPROTEIN"/>
    <property type="match status" value="1"/>
</dbReference>
<gene>
    <name evidence="3" type="ORF">DNFV4_02545</name>
</gene>
<reference evidence="3" key="1">
    <citation type="submission" date="2022-10" db="EMBL/GenBank/DDBJ databases">
        <authorList>
            <person name="Koch H."/>
        </authorList>
    </citation>
    <scope>NUCLEOTIDE SEQUENCE</scope>
    <source>
        <strain evidence="3">DNF</strain>
    </source>
</reference>
<sequence length="475" mass="53543">MPHARFVKASSTVIRLLSQSILYVLLMVSLSACEYVRPTLNAPLTHWDPQYGYRMPNLTTPEQGNSDSLLVLAAFSGGGSRASTLAFGALRELSRQPITWEGKQKRLLDELDVIYALSGGTFTGAYYALFGERIFHDFEYRFLRKDWESELRSRIFRSPSNWFRLWSPYFGRTHIMAELLDEALFEGKTYGDLLRQKTRPGILIHASDMATLSRFEFLQAQFDAMCSDLNQLPVAYASAASAALPLVLSPITLNNYAGQCGYEPPAWLLEAKKSTRAIQRQRAQELLSYLDAEKRPNVHLLDGGLSDNMALRGIVEGVGVSGGLENIAKNAGIKNIKKLVIISVNAETAPDVKEYRSDHIPVLSRAFSSLVDIPINRYSTDTLLLMRFAVQMWRNELRNRLPGAESVFAQDAEIYFVDVSLNAVEDQTEREYLMKIPTTLHLTDHQIDRLLLAATRLIRNDPEFQRLMQEIAASP</sequence>
<dbReference type="KEGG" id="nti:DNFV4_02545"/>
<dbReference type="InterPro" id="IPR016035">
    <property type="entry name" value="Acyl_Trfase/lysoPLipase"/>
</dbReference>
<dbReference type="Gene3D" id="3.40.1090.10">
    <property type="entry name" value="Cytosolic phospholipase A2 catalytic domain"/>
    <property type="match status" value="1"/>
</dbReference>
<name>A0AA86N050_9BACT</name>
<dbReference type="GO" id="GO:0006629">
    <property type="term" value="P:lipid metabolic process"/>
    <property type="evidence" value="ECO:0007669"/>
    <property type="project" value="UniProtKB-KW"/>
</dbReference>
<dbReference type="EMBL" id="OX365700">
    <property type="protein sequence ID" value="CAI4032120.1"/>
    <property type="molecule type" value="Genomic_DNA"/>
</dbReference>
<organism evidence="3 4">
    <name type="scientific">Nitrospira tepida</name>
    <dbReference type="NCBI Taxonomy" id="2973512"/>
    <lineage>
        <taxon>Bacteria</taxon>
        <taxon>Pseudomonadati</taxon>
        <taxon>Nitrospirota</taxon>
        <taxon>Nitrospiria</taxon>
        <taxon>Nitrospirales</taxon>
        <taxon>Nitrospiraceae</taxon>
        <taxon>Nitrospira</taxon>
    </lineage>
</organism>
<keyword evidence="1" id="KW-0443">Lipid metabolism</keyword>
<dbReference type="SUPFAM" id="SSF52151">
    <property type="entry name" value="FabD/lysophospholipase-like"/>
    <property type="match status" value="1"/>
</dbReference>
<evidence type="ECO:0000313" key="3">
    <source>
        <dbReference type="EMBL" id="CAI4032120.1"/>
    </source>
</evidence>
<feature type="domain" description="PNPLA" evidence="2">
    <location>
        <begin position="74"/>
        <end position="310"/>
    </location>
</feature>
<evidence type="ECO:0000256" key="1">
    <source>
        <dbReference type="ARBA" id="ARBA00023098"/>
    </source>
</evidence>
<evidence type="ECO:0000259" key="2">
    <source>
        <dbReference type="Pfam" id="PF01734"/>
    </source>
</evidence>